<dbReference type="InterPro" id="IPR000873">
    <property type="entry name" value="AMP-dep_synth/lig_dom"/>
</dbReference>
<feature type="region of interest" description="Disordered" evidence="3">
    <location>
        <begin position="97"/>
        <end position="158"/>
    </location>
</feature>
<evidence type="ECO:0000313" key="5">
    <source>
        <dbReference type="EMBL" id="MFD5099174.1"/>
    </source>
</evidence>
<dbReference type="EMBL" id="JBHXIJ010000045">
    <property type="protein sequence ID" value="MFD5099174.1"/>
    <property type="molecule type" value="Genomic_DNA"/>
</dbReference>
<dbReference type="SUPFAM" id="SSF56801">
    <property type="entry name" value="Acetyl-CoA synthetase-like"/>
    <property type="match status" value="1"/>
</dbReference>
<accession>A0ABW6FJU1</accession>
<feature type="compositionally biased region" description="Polar residues" evidence="3">
    <location>
        <begin position="148"/>
        <end position="158"/>
    </location>
</feature>
<dbReference type="Gene3D" id="3.40.50.980">
    <property type="match status" value="1"/>
</dbReference>
<evidence type="ECO:0000313" key="6">
    <source>
        <dbReference type="Proteomes" id="UP001598448"/>
    </source>
</evidence>
<dbReference type="PANTHER" id="PTHR24096">
    <property type="entry name" value="LONG-CHAIN-FATTY-ACID--COA LIGASE"/>
    <property type="match status" value="1"/>
</dbReference>
<keyword evidence="2" id="KW-0436">Ligase</keyword>
<organism evidence="5 6">
    <name type="scientific">Streptomyces albidochromogenes</name>
    <dbReference type="NCBI Taxonomy" id="329524"/>
    <lineage>
        <taxon>Bacteria</taxon>
        <taxon>Bacillati</taxon>
        <taxon>Actinomycetota</taxon>
        <taxon>Actinomycetes</taxon>
        <taxon>Kitasatosporales</taxon>
        <taxon>Streptomycetaceae</taxon>
        <taxon>Streptomyces</taxon>
    </lineage>
</organism>
<dbReference type="Pfam" id="PF00501">
    <property type="entry name" value="AMP-binding"/>
    <property type="match status" value="1"/>
</dbReference>
<keyword evidence="6" id="KW-1185">Reference proteome</keyword>
<protein>
    <submittedName>
        <fullName evidence="5">AMP-binding protein</fullName>
    </submittedName>
</protein>
<proteinExistence type="inferred from homology"/>
<gene>
    <name evidence="5" type="ORF">ACFWJN_09420</name>
</gene>
<comment type="caution">
    <text evidence="5">The sequence shown here is derived from an EMBL/GenBank/DDBJ whole genome shotgun (WGS) entry which is preliminary data.</text>
</comment>
<evidence type="ECO:0000256" key="3">
    <source>
        <dbReference type="SAM" id="MobiDB-lite"/>
    </source>
</evidence>
<dbReference type="PANTHER" id="PTHR24096:SF149">
    <property type="entry name" value="AMP-BINDING DOMAIN-CONTAINING PROTEIN-RELATED"/>
    <property type="match status" value="1"/>
</dbReference>
<dbReference type="RefSeq" id="WP_386711342.1">
    <property type="nucleotide sequence ID" value="NZ_JBHXIJ010000045.1"/>
</dbReference>
<evidence type="ECO:0000259" key="4">
    <source>
        <dbReference type="Pfam" id="PF00501"/>
    </source>
</evidence>
<feature type="domain" description="AMP-dependent synthetase/ligase" evidence="4">
    <location>
        <begin position="33"/>
        <end position="96"/>
    </location>
</feature>
<feature type="compositionally biased region" description="Low complexity" evidence="3">
    <location>
        <begin position="1"/>
        <end position="21"/>
    </location>
</feature>
<reference evidence="5 6" key="1">
    <citation type="submission" date="2024-09" db="EMBL/GenBank/DDBJ databases">
        <title>The Natural Products Discovery Center: Release of the First 8490 Sequenced Strains for Exploring Actinobacteria Biosynthetic Diversity.</title>
        <authorList>
            <person name="Kalkreuter E."/>
            <person name="Kautsar S.A."/>
            <person name="Yang D."/>
            <person name="Bader C.D."/>
            <person name="Teijaro C.N."/>
            <person name="Fluegel L."/>
            <person name="Davis C.M."/>
            <person name="Simpson J.R."/>
            <person name="Lauterbach L."/>
            <person name="Steele A.D."/>
            <person name="Gui C."/>
            <person name="Meng S."/>
            <person name="Li G."/>
            <person name="Viehrig K."/>
            <person name="Ye F."/>
            <person name="Su P."/>
            <person name="Kiefer A.F."/>
            <person name="Nichols A."/>
            <person name="Cepeda A.J."/>
            <person name="Yan W."/>
            <person name="Fan B."/>
            <person name="Jiang Y."/>
            <person name="Adhikari A."/>
            <person name="Zheng C.-J."/>
            <person name="Schuster L."/>
            <person name="Cowan T.M."/>
            <person name="Smanski M.J."/>
            <person name="Chevrette M.G."/>
            <person name="De Carvalho L.P.S."/>
            <person name="Shen B."/>
        </authorList>
    </citation>
    <scope>NUCLEOTIDE SEQUENCE [LARGE SCALE GENOMIC DNA]</scope>
    <source>
        <strain evidence="5 6">NPDC058348</strain>
    </source>
</reference>
<comment type="similarity">
    <text evidence="1">Belongs to the ATP-dependent AMP-binding enzyme family.</text>
</comment>
<sequence length="158" mass="16657">MAHASGTSATSWTTPASPEPSCVSPPGWPTGALERGDVVAVALPNQVEALLCLFACWHIGAVVTPANPRLTAEELVRQLDDSQARLTVVDACAGPLLRSLEPSGTGNRRAVRRGPDTPRPPYCRRSVRAPESWRSLCTPAARPADSRVLSSPTATSPP</sequence>
<name>A0ABW6FJU1_9ACTN</name>
<dbReference type="Proteomes" id="UP001598448">
    <property type="component" value="Unassembled WGS sequence"/>
</dbReference>
<evidence type="ECO:0000256" key="1">
    <source>
        <dbReference type="ARBA" id="ARBA00006432"/>
    </source>
</evidence>
<feature type="region of interest" description="Disordered" evidence="3">
    <location>
        <begin position="1"/>
        <end position="28"/>
    </location>
</feature>
<evidence type="ECO:0000256" key="2">
    <source>
        <dbReference type="ARBA" id="ARBA00022598"/>
    </source>
</evidence>